<dbReference type="PANTHER" id="PTHR32309">
    <property type="entry name" value="TYROSINE-PROTEIN KINASE"/>
    <property type="match status" value="1"/>
</dbReference>
<gene>
    <name evidence="11" type="ORF">MNBD_NITROSPIRAE01-2126</name>
</gene>
<evidence type="ECO:0000256" key="7">
    <source>
        <dbReference type="SAM" id="MobiDB-lite"/>
    </source>
</evidence>
<proteinExistence type="predicted"/>
<feature type="domain" description="Tyrosine-protein kinase G-rich" evidence="10">
    <location>
        <begin position="398"/>
        <end position="481"/>
    </location>
</feature>
<evidence type="ECO:0000259" key="9">
    <source>
        <dbReference type="Pfam" id="PF02706"/>
    </source>
</evidence>
<dbReference type="GO" id="GO:0004713">
    <property type="term" value="F:protein tyrosine kinase activity"/>
    <property type="evidence" value="ECO:0007669"/>
    <property type="project" value="TreeGrafter"/>
</dbReference>
<feature type="region of interest" description="Disordered" evidence="7">
    <location>
        <begin position="329"/>
        <end position="348"/>
    </location>
</feature>
<dbReference type="AlphaFoldDB" id="A0A3B1CU73"/>
<evidence type="ECO:0000256" key="3">
    <source>
        <dbReference type="ARBA" id="ARBA00022692"/>
    </source>
</evidence>
<feature type="compositionally biased region" description="Basic and acidic residues" evidence="7">
    <location>
        <begin position="515"/>
        <end position="530"/>
    </location>
</feature>
<dbReference type="Pfam" id="PF02706">
    <property type="entry name" value="Wzz"/>
    <property type="match status" value="1"/>
</dbReference>
<evidence type="ECO:0000256" key="2">
    <source>
        <dbReference type="ARBA" id="ARBA00022475"/>
    </source>
</evidence>
<evidence type="ECO:0000259" key="10">
    <source>
        <dbReference type="Pfam" id="PF13807"/>
    </source>
</evidence>
<keyword evidence="5 8" id="KW-0472">Membrane</keyword>
<accession>A0A3B1CU73</accession>
<dbReference type="EMBL" id="UOGF01000058">
    <property type="protein sequence ID" value="VAX30051.1"/>
    <property type="molecule type" value="Genomic_DNA"/>
</dbReference>
<comment type="subcellular location">
    <subcellularLocation>
        <location evidence="1">Cell membrane</location>
        <topology evidence="1">Multi-pass membrane protein</topology>
    </subcellularLocation>
</comment>
<keyword evidence="6" id="KW-0175">Coiled coil</keyword>
<reference evidence="11" key="1">
    <citation type="submission" date="2018-06" db="EMBL/GenBank/DDBJ databases">
        <authorList>
            <person name="Zhirakovskaya E."/>
        </authorList>
    </citation>
    <scope>NUCLEOTIDE SEQUENCE</scope>
</reference>
<evidence type="ECO:0000256" key="1">
    <source>
        <dbReference type="ARBA" id="ARBA00004651"/>
    </source>
</evidence>
<evidence type="ECO:0000256" key="5">
    <source>
        <dbReference type="ARBA" id="ARBA00023136"/>
    </source>
</evidence>
<name>A0A3B1CU73_9ZZZZ</name>
<evidence type="ECO:0000313" key="11">
    <source>
        <dbReference type="EMBL" id="VAX30051.1"/>
    </source>
</evidence>
<evidence type="ECO:0008006" key="12">
    <source>
        <dbReference type="Google" id="ProtNLM"/>
    </source>
</evidence>
<evidence type="ECO:0000256" key="4">
    <source>
        <dbReference type="ARBA" id="ARBA00022989"/>
    </source>
</evidence>
<dbReference type="GO" id="GO:0005886">
    <property type="term" value="C:plasma membrane"/>
    <property type="evidence" value="ECO:0007669"/>
    <property type="project" value="UniProtKB-SubCell"/>
</dbReference>
<feature type="region of interest" description="Disordered" evidence="7">
    <location>
        <begin position="515"/>
        <end position="541"/>
    </location>
</feature>
<evidence type="ECO:0000256" key="8">
    <source>
        <dbReference type="SAM" id="Phobius"/>
    </source>
</evidence>
<protein>
    <recommendedName>
        <fullName evidence="12">Polysaccharide chain length determinant N-terminal domain-containing protein</fullName>
    </recommendedName>
</protein>
<dbReference type="InterPro" id="IPR050445">
    <property type="entry name" value="Bact_polysacc_biosynth/exp"/>
</dbReference>
<feature type="domain" description="Polysaccharide chain length determinant N-terminal" evidence="9">
    <location>
        <begin position="19"/>
        <end position="99"/>
    </location>
</feature>
<keyword evidence="3 8" id="KW-0812">Transmembrane</keyword>
<dbReference type="InterPro" id="IPR003856">
    <property type="entry name" value="LPS_length_determ_N"/>
</dbReference>
<keyword evidence="4 8" id="KW-1133">Transmembrane helix</keyword>
<dbReference type="PANTHER" id="PTHR32309:SF13">
    <property type="entry name" value="FERRIC ENTEROBACTIN TRANSPORT PROTEIN FEPE"/>
    <property type="match status" value="1"/>
</dbReference>
<evidence type="ECO:0000256" key="6">
    <source>
        <dbReference type="SAM" id="Coils"/>
    </source>
</evidence>
<keyword evidence="2" id="KW-1003">Cell membrane</keyword>
<feature type="coiled-coil region" evidence="6">
    <location>
        <begin position="189"/>
        <end position="216"/>
    </location>
</feature>
<sequence length="541" mass="61672">MDATNKKLDYQQLIWDFIGIAWRRKFWVLIPLGLGVAISIYVSSILPRIYQSSTFILVEQQKVPQSVVKSAVTGTAQDRLSSIKQQVLSRSFLMRIIDKFDLYQAGEPSLLQRITGKNHEATPLSTGGKIKRMRESIQVDTRGRRRLESFSISFLGREPETVMNVTNELASLVIEENLKIREAFIEGATDFLDGELDSLKKNLETQEKRIGDYKRAHIGELPEQLDSNLRALDRFQATLETIRLSKKAAMDRSIDLERMYKLAKTQGNTNPLLSQPLNGLEPLPLSPIQQRLFQLSGVLANLRVEYNETYPDIIVLRRKIEGLENQIKKSTPPQESLSSIGQIEGTTTPSIDSKPAVVALLNQIRSTNETLRDLVKREKELLSQIARYERRVENTPKREQEMVTIQRDYNNVSASYQSLLSKKLNAEISENLEKRQKGEQFRIIDTANLPEKPIKPDKMMVVLMGSALGFALGVGLAFIREQLDNSIRKPEEVERITSVLVLAIIPDFEDELRKSEKQPERKVVDIDSGRKRYPRRSGTNR</sequence>
<feature type="transmembrane region" description="Helical" evidence="8">
    <location>
        <begin position="26"/>
        <end position="46"/>
    </location>
</feature>
<feature type="transmembrane region" description="Helical" evidence="8">
    <location>
        <begin position="459"/>
        <end position="479"/>
    </location>
</feature>
<organism evidence="11">
    <name type="scientific">hydrothermal vent metagenome</name>
    <dbReference type="NCBI Taxonomy" id="652676"/>
    <lineage>
        <taxon>unclassified sequences</taxon>
        <taxon>metagenomes</taxon>
        <taxon>ecological metagenomes</taxon>
    </lineage>
</organism>
<dbReference type="InterPro" id="IPR032807">
    <property type="entry name" value="GNVR"/>
</dbReference>
<dbReference type="Pfam" id="PF13807">
    <property type="entry name" value="GNVR"/>
    <property type="match status" value="1"/>
</dbReference>